<dbReference type="Gene3D" id="3.40.50.1110">
    <property type="entry name" value="SGNH hydrolase"/>
    <property type="match status" value="1"/>
</dbReference>
<dbReference type="InterPro" id="IPR036514">
    <property type="entry name" value="SGNH_hydro_sf"/>
</dbReference>
<sequence length="302" mass="31792">MALPPLLLLIAGSSVSAGTGASSSRLGWAAQFANVASQHGFAYVNAGMGGTNVAFWNAVLGGSASASDPTAQQFLTTASTADLVVFSLSLGNEGLRRVSRPQDVERVERHYTEGLHRIAQSLRALMKSGARLVLGGPYPNQGYQEQHLQVLLRVLATMRTWSSVDHVIDFLVPVVHDGQGHWHDKSWVDDGHPTDQGHKEMFESINSSAAFGPFFLSCSTATTITTTTTLATTTTPTPTSTLRSSGLPLALSSSLSSSSLSLSVLAVLSVSCVLCGFLKPYRMSGAAGGGIHTSRPAELHVL</sequence>
<evidence type="ECO:0000259" key="2">
    <source>
        <dbReference type="Pfam" id="PF13472"/>
    </source>
</evidence>
<protein>
    <recommendedName>
        <fullName evidence="2">SGNH hydrolase-type esterase domain-containing protein</fullName>
    </recommendedName>
</protein>
<dbReference type="SUPFAM" id="SSF52266">
    <property type="entry name" value="SGNH hydrolase"/>
    <property type="match status" value="1"/>
</dbReference>
<dbReference type="AlphaFoldDB" id="A0A813ELI5"/>
<evidence type="ECO:0000313" key="4">
    <source>
        <dbReference type="Proteomes" id="UP000654075"/>
    </source>
</evidence>
<comment type="caution">
    <text evidence="3">The sequence shown here is derived from an EMBL/GenBank/DDBJ whole genome shotgun (WGS) entry which is preliminary data.</text>
</comment>
<proteinExistence type="predicted"/>
<name>A0A813ELI5_POLGL</name>
<evidence type="ECO:0000313" key="3">
    <source>
        <dbReference type="EMBL" id="CAE8599175.1"/>
    </source>
</evidence>
<evidence type="ECO:0000256" key="1">
    <source>
        <dbReference type="SAM" id="SignalP"/>
    </source>
</evidence>
<dbReference type="CDD" id="cd00229">
    <property type="entry name" value="SGNH_hydrolase"/>
    <property type="match status" value="1"/>
</dbReference>
<gene>
    <name evidence="3" type="ORF">PGLA1383_LOCUS17541</name>
</gene>
<dbReference type="Pfam" id="PF13472">
    <property type="entry name" value="Lipase_GDSL_2"/>
    <property type="match status" value="1"/>
</dbReference>
<dbReference type="EMBL" id="CAJNNV010010874">
    <property type="protein sequence ID" value="CAE8599175.1"/>
    <property type="molecule type" value="Genomic_DNA"/>
</dbReference>
<feature type="chain" id="PRO_5033002852" description="SGNH hydrolase-type esterase domain-containing protein" evidence="1">
    <location>
        <begin position="18"/>
        <end position="302"/>
    </location>
</feature>
<keyword evidence="4" id="KW-1185">Reference proteome</keyword>
<feature type="signal peptide" evidence="1">
    <location>
        <begin position="1"/>
        <end position="17"/>
    </location>
</feature>
<feature type="domain" description="SGNH hydrolase-type esterase" evidence="2">
    <location>
        <begin position="12"/>
        <end position="199"/>
    </location>
</feature>
<dbReference type="Proteomes" id="UP000654075">
    <property type="component" value="Unassembled WGS sequence"/>
</dbReference>
<organism evidence="3 4">
    <name type="scientific">Polarella glacialis</name>
    <name type="common">Dinoflagellate</name>
    <dbReference type="NCBI Taxonomy" id="89957"/>
    <lineage>
        <taxon>Eukaryota</taxon>
        <taxon>Sar</taxon>
        <taxon>Alveolata</taxon>
        <taxon>Dinophyceae</taxon>
        <taxon>Suessiales</taxon>
        <taxon>Suessiaceae</taxon>
        <taxon>Polarella</taxon>
    </lineage>
</organism>
<dbReference type="InterPro" id="IPR013830">
    <property type="entry name" value="SGNH_hydro"/>
</dbReference>
<accession>A0A813ELI5</accession>
<reference evidence="3" key="1">
    <citation type="submission" date="2021-02" db="EMBL/GenBank/DDBJ databases">
        <authorList>
            <person name="Dougan E. K."/>
            <person name="Rhodes N."/>
            <person name="Thang M."/>
            <person name="Chan C."/>
        </authorList>
    </citation>
    <scope>NUCLEOTIDE SEQUENCE</scope>
</reference>
<keyword evidence="1" id="KW-0732">Signal</keyword>